<feature type="region of interest" description="Disordered" evidence="1">
    <location>
        <begin position="922"/>
        <end position="1025"/>
    </location>
</feature>
<feature type="transmembrane region" description="Helical" evidence="2">
    <location>
        <begin position="1046"/>
        <end position="1067"/>
    </location>
</feature>
<keyword evidence="2" id="KW-0472">Membrane</keyword>
<reference evidence="3 4" key="1">
    <citation type="submission" date="2024-08" db="EMBL/GenBank/DDBJ databases">
        <authorList>
            <person name="Cucini C."/>
            <person name="Frati F."/>
        </authorList>
    </citation>
    <scope>NUCLEOTIDE SEQUENCE [LARGE SCALE GENOMIC DNA]</scope>
</reference>
<name>A0ABP1QRU9_9HEXA</name>
<comment type="caution">
    <text evidence="3">The sequence shown here is derived from an EMBL/GenBank/DDBJ whole genome shotgun (WGS) entry which is preliminary data.</text>
</comment>
<evidence type="ECO:0000313" key="4">
    <source>
        <dbReference type="Proteomes" id="UP001642540"/>
    </source>
</evidence>
<feature type="region of interest" description="Disordered" evidence="1">
    <location>
        <begin position="224"/>
        <end position="259"/>
    </location>
</feature>
<evidence type="ECO:0000256" key="2">
    <source>
        <dbReference type="SAM" id="Phobius"/>
    </source>
</evidence>
<feature type="compositionally biased region" description="Low complexity" evidence="1">
    <location>
        <begin position="1013"/>
        <end position="1023"/>
    </location>
</feature>
<feature type="compositionally biased region" description="Low complexity" evidence="1">
    <location>
        <begin position="922"/>
        <end position="996"/>
    </location>
</feature>
<feature type="compositionally biased region" description="Polar residues" evidence="1">
    <location>
        <begin position="157"/>
        <end position="172"/>
    </location>
</feature>
<organism evidence="3 4">
    <name type="scientific">Orchesella dallaii</name>
    <dbReference type="NCBI Taxonomy" id="48710"/>
    <lineage>
        <taxon>Eukaryota</taxon>
        <taxon>Metazoa</taxon>
        <taxon>Ecdysozoa</taxon>
        <taxon>Arthropoda</taxon>
        <taxon>Hexapoda</taxon>
        <taxon>Collembola</taxon>
        <taxon>Entomobryomorpha</taxon>
        <taxon>Entomobryoidea</taxon>
        <taxon>Orchesellidae</taxon>
        <taxon>Orchesellinae</taxon>
        <taxon>Orchesella</taxon>
    </lineage>
</organism>
<feature type="compositionally biased region" description="Low complexity" evidence="1">
    <location>
        <begin position="353"/>
        <end position="367"/>
    </location>
</feature>
<feature type="compositionally biased region" description="Basic and acidic residues" evidence="1">
    <location>
        <begin position="612"/>
        <end position="621"/>
    </location>
</feature>
<feature type="region of interest" description="Disordered" evidence="1">
    <location>
        <begin position="774"/>
        <end position="794"/>
    </location>
</feature>
<gene>
    <name evidence="3" type="ORF">ODALV1_LOCUS13221</name>
</gene>
<feature type="region of interest" description="Disordered" evidence="1">
    <location>
        <begin position="421"/>
        <end position="460"/>
    </location>
</feature>
<dbReference type="Proteomes" id="UP001642540">
    <property type="component" value="Unassembled WGS sequence"/>
</dbReference>
<evidence type="ECO:0000313" key="3">
    <source>
        <dbReference type="EMBL" id="CAL8109201.1"/>
    </source>
</evidence>
<keyword evidence="4" id="KW-1185">Reference proteome</keyword>
<feature type="region of interest" description="Disordered" evidence="1">
    <location>
        <begin position="521"/>
        <end position="621"/>
    </location>
</feature>
<feature type="compositionally biased region" description="Basic and acidic residues" evidence="1">
    <location>
        <begin position="570"/>
        <end position="594"/>
    </location>
</feature>
<feature type="compositionally biased region" description="Low complexity" evidence="1">
    <location>
        <begin position="523"/>
        <end position="537"/>
    </location>
</feature>
<evidence type="ECO:0000256" key="1">
    <source>
        <dbReference type="SAM" id="MobiDB-lite"/>
    </source>
</evidence>
<feature type="compositionally biased region" description="Basic and acidic residues" evidence="1">
    <location>
        <begin position="549"/>
        <end position="562"/>
    </location>
</feature>
<sequence>MLKSQCITKMEIGHQTYWVTFSFCTILFCILGSFSFNVPNVSATTSELPTKYSSLILESSNDPNFTLSSETISDIKGTAHENVSWQTKAFQVANISTLLTNYQALPFPPLNDSRFFISKDAGSLTVTITNFSGYVLYLNFSYYIGVNSVIVIPTEQSTSTSTPLPNFLSSNGENERFKPNNNDEEESKKIPIAISAEQDTVLLTNYIVDVVTNKILLSTKKQANQQQQQATPQTSTAKSVSQVEVDNESSTTVNLMHPPLGANGTVSESPVENPGDSQAAINSTILERKSILSTNQSSDNFNKTDSMSEALAIKIGADNQTDLTPVTIEKVESLLNSTELPKENATLKENVTEVEVTTPDPVTEPDPQLVEPEPQTMTQDVARKKRSINSTENVSVSIQPTNNHTEIENVSENVNNALKETLSPGSEVKKSLTVDASTGTETSNANEKSQTTSDAPQESLPKHLDTIIKTAAAFIAAAANSGQKKPTKTGLSISDAQMAVTPNPPADEQESSNPVGSALIKETNSTSSSSSSLTESATDVKTENVISKIDSHHHDEHNDHKSNSNPASEHSLDSHHDENNKKTKTAENVERGENDGVGTKVNDGGGGNSSVEVREHRGAGKKKMEYKTWKASFEKRNRPPGLFVTVNDNIIFDSWEGIWDKPQVLGRWTGSLDTATNDTWNQTYISIVWEEATKHDIKITFEWEPVYENAVVILSDIILSTISMPPTPTCSEPKVESPTKKDDAKIVTQSEQNQPSAPTNATINDTIDAIKDVKNDSSTPHDLEEHHLEDTERERQVPKLIQKVGKDDMEAEPVAHEIMKNSTAKESHDVNLETILQKFADKINEALSQNSQRVVKENVSTSSPNLNVSVETSTVAPTASTSMEASTTSTSISTTILASSTSPTTLPTVTTIHSIPTLDTIASTSTTSDSTSASTPTSTEMTPSTSPTSTMPPSTIASPTTTVTTSPTTPSTIPETSFSTTLLASTQTTAPTTMASEAVEKESSSTSTVAPVLSPSDESSSSILEDKSTWKRPLVIRHDRKTDSGIALLVLVLVGVITTFLLGFLIWRGMRVKRGRNAAR</sequence>
<feature type="transmembrane region" description="Helical" evidence="2">
    <location>
        <begin position="16"/>
        <end position="36"/>
    </location>
</feature>
<feature type="region of interest" description="Disordered" evidence="1">
    <location>
        <begin position="878"/>
        <end position="908"/>
    </location>
</feature>
<feature type="compositionally biased region" description="Polar residues" evidence="1">
    <location>
        <begin position="434"/>
        <end position="456"/>
    </location>
</feature>
<feature type="compositionally biased region" description="Polar residues" evidence="1">
    <location>
        <begin position="240"/>
        <end position="254"/>
    </location>
</feature>
<keyword evidence="2" id="KW-0812">Transmembrane</keyword>
<feature type="region of interest" description="Disordered" evidence="1">
    <location>
        <begin position="353"/>
        <end position="395"/>
    </location>
</feature>
<proteinExistence type="predicted"/>
<accession>A0ABP1QRU9</accession>
<feature type="compositionally biased region" description="Low complexity" evidence="1">
    <location>
        <begin position="224"/>
        <end position="239"/>
    </location>
</feature>
<keyword evidence="2" id="KW-1133">Transmembrane helix</keyword>
<feature type="region of interest" description="Disordered" evidence="1">
    <location>
        <begin position="157"/>
        <end position="189"/>
    </location>
</feature>
<dbReference type="EMBL" id="CAXLJM020000041">
    <property type="protein sequence ID" value="CAL8109201.1"/>
    <property type="molecule type" value="Genomic_DNA"/>
</dbReference>
<protein>
    <submittedName>
        <fullName evidence="3">Uncharacterized protein</fullName>
    </submittedName>
</protein>